<dbReference type="Gene3D" id="3.90.70.10">
    <property type="entry name" value="Cysteine proteinases"/>
    <property type="match status" value="1"/>
</dbReference>
<dbReference type="Gene3D" id="3.40.30.10">
    <property type="entry name" value="Glutaredoxin"/>
    <property type="match status" value="1"/>
</dbReference>
<evidence type="ECO:0000256" key="1">
    <source>
        <dbReference type="ARBA" id="ARBA00004141"/>
    </source>
</evidence>
<feature type="transmembrane region" description="Helical" evidence="10">
    <location>
        <begin position="325"/>
        <end position="349"/>
    </location>
</feature>
<evidence type="ECO:0000256" key="2">
    <source>
        <dbReference type="ARBA" id="ARBA00006214"/>
    </source>
</evidence>
<evidence type="ECO:0000313" key="13">
    <source>
        <dbReference type="Proteomes" id="UP001589774"/>
    </source>
</evidence>
<keyword evidence="8" id="KW-1015">Disulfide bond</keyword>
<feature type="transmembrane region" description="Helical" evidence="10">
    <location>
        <begin position="293"/>
        <end position="313"/>
    </location>
</feature>
<keyword evidence="6" id="KW-0560">Oxidoreductase</keyword>
<proteinExistence type="inferred from homology"/>
<reference evidence="12 13" key="1">
    <citation type="submission" date="2024-09" db="EMBL/GenBank/DDBJ databases">
        <authorList>
            <person name="Sun Q."/>
            <person name="Mori K."/>
        </authorList>
    </citation>
    <scope>NUCLEOTIDE SEQUENCE [LARGE SCALE GENOMIC DNA]</scope>
    <source>
        <strain evidence="12 13">CCM 7765</strain>
    </source>
</reference>
<sequence>MLLERDILLDVAYTLLKELDVKVSKSTFSKEIKSHPDYPSLLSISDTLKYFGVDNLPIQASPASLEPNMLPCLVQIQHKEGDVLSIVRSINGSNVSYLNPTTLRYSSKSLESFADICSNNLLLVEPTLSAKQNHDRESLLSDRQRHVLNTVALLLVPVLTLLLTFYLYTELGSGGWPYIAYNVLLLVGATATMLLLMSSLHVDTSLVKMFCGSAASTSPCSQVSGSKGAKLFGHSLVLLGGTFFLGSLLFLILQAAYAPVSYHFLFFLNVLVVPVIVYSLYQQAFVLRKWCALCLIVQSVLVLQLTVGFYDGWIQQIIFQESQVILSSTLIVCLSFVYLILNLLVPYIATVKKEQQKLFRFERLKKDPTMFQDLLSVQQPIVNENKLLGFRFGFPDAEINIVKVCNPYCDPCSRAHAILDEIIDRNDNVCLQIIFSRPNNDQHADTIRHFLSLSRQYDQSELKAAIYDWYLSDQKDLRSFKEKYPSIHAEKFDHEMENMQQWCVDNDIRYTPTIYINGRRIPSFYTVEDLKYFLL</sequence>
<feature type="domain" description="Peptidase C39" evidence="11">
    <location>
        <begin position="1"/>
        <end position="124"/>
    </location>
</feature>
<dbReference type="InterPro" id="IPR005074">
    <property type="entry name" value="Peptidase_C39"/>
</dbReference>
<comment type="caution">
    <text evidence="12">The sequence shown here is derived from an EMBL/GenBank/DDBJ whole genome shotgun (WGS) entry which is preliminary data.</text>
</comment>
<dbReference type="EMBL" id="JBHLWO010000002">
    <property type="protein sequence ID" value="MFC0320789.1"/>
    <property type="molecule type" value="Genomic_DNA"/>
</dbReference>
<protein>
    <submittedName>
        <fullName evidence="12">Vitamin K epoxide reductase family protein</fullName>
    </submittedName>
</protein>
<dbReference type="PROSITE" id="PS50990">
    <property type="entry name" value="PEPTIDASE_C39"/>
    <property type="match status" value="1"/>
</dbReference>
<accession>A0ABV6HQC2</accession>
<comment type="similarity">
    <text evidence="2">Belongs to the VKOR family.</text>
</comment>
<dbReference type="Proteomes" id="UP001589774">
    <property type="component" value="Unassembled WGS sequence"/>
</dbReference>
<evidence type="ECO:0000256" key="6">
    <source>
        <dbReference type="ARBA" id="ARBA00023002"/>
    </source>
</evidence>
<evidence type="ECO:0000256" key="5">
    <source>
        <dbReference type="ARBA" id="ARBA00022989"/>
    </source>
</evidence>
<feature type="transmembrane region" description="Helical" evidence="10">
    <location>
        <begin position="262"/>
        <end position="281"/>
    </location>
</feature>
<evidence type="ECO:0000256" key="8">
    <source>
        <dbReference type="ARBA" id="ARBA00023157"/>
    </source>
</evidence>
<keyword evidence="7 10" id="KW-0472">Membrane</keyword>
<evidence type="ECO:0000256" key="3">
    <source>
        <dbReference type="ARBA" id="ARBA00022692"/>
    </source>
</evidence>
<evidence type="ECO:0000256" key="10">
    <source>
        <dbReference type="SAM" id="Phobius"/>
    </source>
</evidence>
<keyword evidence="4" id="KW-0874">Quinone</keyword>
<feature type="transmembrane region" description="Helical" evidence="10">
    <location>
        <begin position="146"/>
        <end position="167"/>
    </location>
</feature>
<dbReference type="Gene3D" id="1.20.1440.130">
    <property type="entry name" value="VKOR domain"/>
    <property type="match status" value="1"/>
</dbReference>
<dbReference type="InterPro" id="IPR012932">
    <property type="entry name" value="VKOR"/>
</dbReference>
<keyword evidence="9" id="KW-0676">Redox-active center</keyword>
<dbReference type="CDD" id="cd12921">
    <property type="entry name" value="VKOR_4"/>
    <property type="match status" value="1"/>
</dbReference>
<keyword evidence="3 10" id="KW-0812">Transmembrane</keyword>
<dbReference type="Pfam" id="PF07884">
    <property type="entry name" value="VKOR"/>
    <property type="match status" value="1"/>
</dbReference>
<dbReference type="InterPro" id="IPR038354">
    <property type="entry name" value="VKOR_sf"/>
</dbReference>
<name>A0ABV6HQC2_9SPHI</name>
<evidence type="ECO:0000259" key="11">
    <source>
        <dbReference type="PROSITE" id="PS50990"/>
    </source>
</evidence>
<keyword evidence="5 10" id="KW-1133">Transmembrane helix</keyword>
<keyword evidence="13" id="KW-1185">Reference proteome</keyword>
<evidence type="ECO:0000256" key="9">
    <source>
        <dbReference type="ARBA" id="ARBA00023284"/>
    </source>
</evidence>
<feature type="transmembrane region" description="Helical" evidence="10">
    <location>
        <begin position="236"/>
        <end position="256"/>
    </location>
</feature>
<feature type="transmembrane region" description="Helical" evidence="10">
    <location>
        <begin position="179"/>
        <end position="200"/>
    </location>
</feature>
<evidence type="ECO:0000256" key="4">
    <source>
        <dbReference type="ARBA" id="ARBA00022719"/>
    </source>
</evidence>
<gene>
    <name evidence="12" type="ORF">ACFFI0_20860</name>
</gene>
<dbReference type="SUPFAM" id="SSF52833">
    <property type="entry name" value="Thioredoxin-like"/>
    <property type="match status" value="1"/>
</dbReference>
<evidence type="ECO:0000256" key="7">
    <source>
        <dbReference type="ARBA" id="ARBA00023136"/>
    </source>
</evidence>
<comment type="subcellular location">
    <subcellularLocation>
        <location evidence="1">Membrane</location>
        <topology evidence="1">Multi-pass membrane protein</topology>
    </subcellularLocation>
</comment>
<organism evidence="12 13">
    <name type="scientific">Olivibacter oleidegradans</name>
    <dbReference type="NCBI Taxonomy" id="760123"/>
    <lineage>
        <taxon>Bacteria</taxon>
        <taxon>Pseudomonadati</taxon>
        <taxon>Bacteroidota</taxon>
        <taxon>Sphingobacteriia</taxon>
        <taxon>Sphingobacteriales</taxon>
        <taxon>Sphingobacteriaceae</taxon>
        <taxon>Olivibacter</taxon>
    </lineage>
</organism>
<dbReference type="RefSeq" id="WP_168204601.1">
    <property type="nucleotide sequence ID" value="NZ_JBHLWO010000002.1"/>
</dbReference>
<dbReference type="InterPro" id="IPR036249">
    <property type="entry name" value="Thioredoxin-like_sf"/>
</dbReference>
<evidence type="ECO:0000313" key="12">
    <source>
        <dbReference type="EMBL" id="MFC0320789.1"/>
    </source>
</evidence>